<dbReference type="EMBL" id="CAXLJM020000183">
    <property type="protein sequence ID" value="CAL8149017.1"/>
    <property type="molecule type" value="Genomic_DNA"/>
</dbReference>
<gene>
    <name evidence="3" type="ORF">ODALV1_LOCUS31604</name>
</gene>
<feature type="chain" id="PRO_5047278816" evidence="2">
    <location>
        <begin position="18"/>
        <end position="117"/>
    </location>
</feature>
<feature type="signal peptide" evidence="2">
    <location>
        <begin position="1"/>
        <end position="17"/>
    </location>
</feature>
<keyword evidence="2" id="KW-0732">Signal</keyword>
<feature type="transmembrane region" description="Helical" evidence="1">
    <location>
        <begin position="55"/>
        <end position="80"/>
    </location>
</feature>
<accession>A0ABP1SA41</accession>
<evidence type="ECO:0000256" key="1">
    <source>
        <dbReference type="SAM" id="Phobius"/>
    </source>
</evidence>
<proteinExistence type="predicted"/>
<evidence type="ECO:0000313" key="3">
    <source>
        <dbReference type="EMBL" id="CAL8149017.1"/>
    </source>
</evidence>
<keyword evidence="1" id="KW-1133">Transmembrane helix</keyword>
<keyword evidence="1" id="KW-0472">Membrane</keyword>
<protein>
    <submittedName>
        <fullName evidence="3">Uncharacterized protein</fullName>
    </submittedName>
</protein>
<dbReference type="Proteomes" id="UP001642540">
    <property type="component" value="Unassembled WGS sequence"/>
</dbReference>
<evidence type="ECO:0000256" key="2">
    <source>
        <dbReference type="SAM" id="SignalP"/>
    </source>
</evidence>
<reference evidence="3 4" key="1">
    <citation type="submission" date="2024-08" db="EMBL/GenBank/DDBJ databases">
        <authorList>
            <person name="Cucini C."/>
            <person name="Frati F."/>
        </authorList>
    </citation>
    <scope>NUCLEOTIDE SEQUENCE [LARGE SCALE GENOMIC DNA]</scope>
</reference>
<evidence type="ECO:0000313" key="4">
    <source>
        <dbReference type="Proteomes" id="UP001642540"/>
    </source>
</evidence>
<keyword evidence="4" id="KW-1185">Reference proteome</keyword>
<organism evidence="3 4">
    <name type="scientific">Orchesella dallaii</name>
    <dbReference type="NCBI Taxonomy" id="48710"/>
    <lineage>
        <taxon>Eukaryota</taxon>
        <taxon>Metazoa</taxon>
        <taxon>Ecdysozoa</taxon>
        <taxon>Arthropoda</taxon>
        <taxon>Hexapoda</taxon>
        <taxon>Collembola</taxon>
        <taxon>Entomobryomorpha</taxon>
        <taxon>Entomobryoidea</taxon>
        <taxon>Orchesellidae</taxon>
        <taxon>Orchesellinae</taxon>
        <taxon>Orchesella</taxon>
    </lineage>
</organism>
<comment type="caution">
    <text evidence="3">The sequence shown here is derived from an EMBL/GenBank/DDBJ whole genome shotgun (WGS) entry which is preliminary data.</text>
</comment>
<keyword evidence="1" id="KW-0812">Transmembrane</keyword>
<name>A0ABP1SA41_9HEXA</name>
<sequence length="117" mass="13070">MLHKIVLVLAVVGIANAMPDSFTFLLRNCTSTEGLTVKKLLTECWNLSVRQAQCAIVLSALAIVAVVYGTIHIIVMKMFYMFKKFWEMRTAAALPAPTDEIPMEDFFPGDVDDVDEQ</sequence>